<name>A0A0M4RDX1_9CAUD</name>
<dbReference type="RefSeq" id="YP_009195090.1">
    <property type="nucleotide sequence ID" value="NC_028755.1"/>
</dbReference>
<dbReference type="Proteomes" id="UP000201970">
    <property type="component" value="Segment"/>
</dbReference>
<dbReference type="KEGG" id="vg:26647460"/>
<evidence type="ECO:0000313" key="2">
    <source>
        <dbReference type="Proteomes" id="UP000201970"/>
    </source>
</evidence>
<dbReference type="GeneID" id="26647460"/>
<gene>
    <name evidence="1" type="ORF">CPT_Margaery275</name>
</gene>
<evidence type="ECO:0000313" key="1">
    <source>
        <dbReference type="EMBL" id="ALF01964.1"/>
    </source>
</evidence>
<organism evidence="1 2">
    <name type="scientific">Citrobacter phage Margaery</name>
    <dbReference type="NCBI Taxonomy" id="1701810"/>
    <lineage>
        <taxon>Viruses</taxon>
        <taxon>Duplodnaviria</taxon>
        <taxon>Heunggongvirae</taxon>
        <taxon>Uroviricota</taxon>
        <taxon>Caudoviricetes</taxon>
        <taxon>Pantevenvirales</taxon>
        <taxon>Straboviridae</taxon>
        <taxon>Pseudotevenvirus</taxon>
        <taxon>Pseudotevenvirus margaery</taxon>
    </lineage>
</organism>
<keyword evidence="2" id="KW-1185">Reference proteome</keyword>
<protein>
    <submittedName>
        <fullName evidence="1">Uncharacterized protein</fullName>
    </submittedName>
</protein>
<sequence length="266" mass="30496">MTNLTKVTATYFISSGAKNAMYTLRVERRGGGFTSDNYICNLSTDPDKAEAKAREYFDRMVDRLNQTDTFQMVFQGFADFDLFERRGKLSVQDTENLELLEQGIMPIGKRKGEVIADMPMYTILWWADQCKENGNDSPVFQAVCSYCMGVALDKDYIAKREEIRAEWEAERQAKIAAAQHIGEIGKRMEMSGVVEKVISLGYTQVSYYTEVERFMTKINVDGNVVIYYGNKIVEEGDVIRFKATPKLHNEYKEVKQTIVQRVKVLE</sequence>
<reference evidence="1 2" key="1">
    <citation type="submission" date="2015-08" db="EMBL/GenBank/DDBJ databases">
        <title>The Complete Genome of Citrobacter freundii Myophage Margaery.</title>
        <authorList>
            <person name="Yi D."/>
            <person name="Cadungog J.N."/>
            <person name="Cahill J.L."/>
            <person name="Rasche E.S."/>
            <person name="Everett G.F.K."/>
        </authorList>
    </citation>
    <scope>NUCLEOTIDE SEQUENCE [LARGE SCALE GENOMIC DNA]</scope>
</reference>
<proteinExistence type="predicted"/>
<dbReference type="EMBL" id="KT381880">
    <property type="protein sequence ID" value="ALF01964.1"/>
    <property type="molecule type" value="Genomic_DNA"/>
</dbReference>
<accession>A0A0M4RDX1</accession>